<dbReference type="Pfam" id="PF13487">
    <property type="entry name" value="HD_5"/>
    <property type="match status" value="1"/>
</dbReference>
<dbReference type="CDD" id="cd00077">
    <property type="entry name" value="HDc"/>
    <property type="match status" value="2"/>
</dbReference>
<reference evidence="2 3" key="1">
    <citation type="submission" date="2019-06" db="EMBL/GenBank/DDBJ databases">
        <title>Whole genome shotgun sequence of Vibrio comitans NBRC 102076.</title>
        <authorList>
            <person name="Hosoyama A."/>
            <person name="Uohara A."/>
            <person name="Ohji S."/>
            <person name="Ichikawa N."/>
        </authorList>
    </citation>
    <scope>NUCLEOTIDE SEQUENCE [LARGE SCALE GENOMIC DNA]</scope>
    <source>
        <strain evidence="2 3">NBRC 102076</strain>
    </source>
</reference>
<accession>A0A4Y3ILB1</accession>
<dbReference type="OrthoDB" id="9764808at2"/>
<dbReference type="Pfam" id="PF00497">
    <property type="entry name" value="SBP_bac_3"/>
    <property type="match status" value="1"/>
</dbReference>
<dbReference type="Proteomes" id="UP000318242">
    <property type="component" value="Unassembled WGS sequence"/>
</dbReference>
<dbReference type="CDD" id="cd01007">
    <property type="entry name" value="PBP2_BvgS_HisK_like"/>
    <property type="match status" value="1"/>
</dbReference>
<dbReference type="GO" id="GO:0008081">
    <property type="term" value="F:phosphoric diester hydrolase activity"/>
    <property type="evidence" value="ECO:0007669"/>
    <property type="project" value="UniProtKB-ARBA"/>
</dbReference>
<dbReference type="PANTHER" id="PTHR45228:SF5">
    <property type="entry name" value="CYCLIC DI-GMP PHOSPHODIESTERASE VC_1348-RELATED"/>
    <property type="match status" value="1"/>
</dbReference>
<evidence type="ECO:0000313" key="2">
    <source>
        <dbReference type="EMBL" id="GEA59544.1"/>
    </source>
</evidence>
<dbReference type="PANTHER" id="PTHR45228">
    <property type="entry name" value="CYCLIC DI-GMP PHOSPHODIESTERASE TM_0186-RELATED"/>
    <property type="match status" value="1"/>
</dbReference>
<dbReference type="PROSITE" id="PS51832">
    <property type="entry name" value="HD_GYP"/>
    <property type="match status" value="1"/>
</dbReference>
<sequence length="1043" mass="118157">MKRRFSIKFTVISLFILTTCLTATVAIGLQYYFSKQQALDSAQQKYKNVAEVVSREVKSLDKVFTTLTLLLSGLEQDFERFDENTIARDAFSRLMQEDQLFYSAYLARDNGHFFQLINLDSASELRRDLNATASDRWVMVEIQQLGQDRIKTTTYFNEDFQRRGKVTEASKFNAVLRPWFLGAQNNNIYKTEPYLFHNIQVSGQTYSSKIPNSAYGSVLGIDVMAETLSDRIKSRLGESITQLPSDFYVYDATGALKASSNDRKLLPLPKVTPLALTAEQKSFVELAGNIEVSSQTDWPPLDFSVRGAPAGYFVDVMRIISLKTGVNFKFINGISWSELVEEFKQGDIDILSPVADNAVNRDLGELSLPLATFDFAITALDDSPNQLKQLSGKKLGILKGWSVIKNIETNHPAIQIVELDSLYTGLLSLYSGEVDAVIDLQVILDSTVKQHFFKGLTTRVVNSKQELNSTNTFHMAMKNLSPEVIDILNSAVESLSDDEIRFLEKKWFSKGSPSGVVPYEFLIEATQNEALRDGLHQFEADGESHFAYIRQIDLFEHGEEYMSITIPVESLLDAALSNVATATLGSAALLALLIPLARVFSRPIVVPILALIEETKKVRDRQYASVKPVSSNITEIHQLSESITTTATELSEYERQQQAFVDAFIKLIAQAIDDKSPYTAGHCNRVPELAIMLVEHAEKAGDGIFSDFQFASDAERREFRIAAWLHDCGKITTPEHIVDKGSKLEANYNRIHEIRTRFEVMIRDQIIAFYQQQSPDVAPDLDEALQADIEQLKQEFADVAKANVGGEFMDDESVERIKQIATRSWNRYLDDQIGLSPEEQRRLEARGIRSVTPAKESLLADKQEHLFKHPSPIEYDPSFEIKMKVPEYLANQGEVYNLTIRKGTLTEEDRFKINEHIISTIKMLERMPFPEDLSKVPRYASTHHETMKGTGYPRQLKGEELSVPERIMALADVFEALTAADRPYKTSKTLSESLKIMKFMVLDEHLDKEVYRLFLSSKTYLDYAEKYLSPEQIDEIDVEEYWV</sequence>
<evidence type="ECO:0000313" key="3">
    <source>
        <dbReference type="Proteomes" id="UP000318242"/>
    </source>
</evidence>
<dbReference type="InterPro" id="IPR037522">
    <property type="entry name" value="HD_GYP_dom"/>
</dbReference>
<dbReference type="InterPro" id="IPR001638">
    <property type="entry name" value="Solute-binding_3/MltF_N"/>
</dbReference>
<dbReference type="SUPFAM" id="SSF53850">
    <property type="entry name" value="Periplasmic binding protein-like II"/>
    <property type="match status" value="1"/>
</dbReference>
<dbReference type="SMART" id="SM00062">
    <property type="entry name" value="PBPb"/>
    <property type="match status" value="1"/>
</dbReference>
<dbReference type="SUPFAM" id="SSF109604">
    <property type="entry name" value="HD-domain/PDEase-like"/>
    <property type="match status" value="2"/>
</dbReference>
<dbReference type="AlphaFoldDB" id="A0A4Y3ILB1"/>
<protein>
    <recommendedName>
        <fullName evidence="1">HD-GYP domain-containing protein</fullName>
    </recommendedName>
</protein>
<dbReference type="SMART" id="SM00471">
    <property type="entry name" value="HDc"/>
    <property type="match status" value="1"/>
</dbReference>
<comment type="caution">
    <text evidence="2">The sequence shown here is derived from an EMBL/GenBank/DDBJ whole genome shotgun (WGS) entry which is preliminary data.</text>
</comment>
<dbReference type="InterPro" id="IPR003607">
    <property type="entry name" value="HD/PDEase_dom"/>
</dbReference>
<dbReference type="InterPro" id="IPR052020">
    <property type="entry name" value="Cyclic_di-GMP/3'3'-cGAMP_PDE"/>
</dbReference>
<dbReference type="Gene3D" id="3.40.190.10">
    <property type="entry name" value="Periplasmic binding protein-like II"/>
    <property type="match status" value="2"/>
</dbReference>
<proteinExistence type="predicted"/>
<dbReference type="EMBL" id="BJLH01000003">
    <property type="protein sequence ID" value="GEA59544.1"/>
    <property type="molecule type" value="Genomic_DNA"/>
</dbReference>
<keyword evidence="3" id="KW-1185">Reference proteome</keyword>
<dbReference type="RefSeq" id="WP_141269467.1">
    <property type="nucleotide sequence ID" value="NZ_BJLH01000003.1"/>
</dbReference>
<dbReference type="Gene3D" id="1.10.3210.10">
    <property type="entry name" value="Hypothetical protein af1432"/>
    <property type="match status" value="2"/>
</dbReference>
<organism evidence="2 3">
    <name type="scientific">Vibrio comitans NBRC 102076</name>
    <dbReference type="NCBI Taxonomy" id="1219078"/>
    <lineage>
        <taxon>Bacteria</taxon>
        <taxon>Pseudomonadati</taxon>
        <taxon>Pseudomonadota</taxon>
        <taxon>Gammaproteobacteria</taxon>
        <taxon>Vibrionales</taxon>
        <taxon>Vibrionaceae</taxon>
        <taxon>Vibrio</taxon>
    </lineage>
</organism>
<evidence type="ECO:0000259" key="1">
    <source>
        <dbReference type="PROSITE" id="PS51832"/>
    </source>
</evidence>
<gene>
    <name evidence="2" type="ORF">VCO01S_07370</name>
</gene>
<name>A0A4Y3ILB1_9VIBR</name>
<feature type="domain" description="HD-GYP" evidence="1">
    <location>
        <begin position="822"/>
        <end position="1029"/>
    </location>
</feature>